<keyword evidence="9" id="KW-1185">Reference proteome</keyword>
<evidence type="ECO:0000256" key="7">
    <source>
        <dbReference type="SAM" id="Phobius"/>
    </source>
</evidence>
<keyword evidence="2 7" id="KW-0812">Transmembrane</keyword>
<sequence>MASTPLQSAGLGCTLFGLGLIFLGILLLFDSILIAMGDVLFLVGVALTVGLKGTLRLFTQPEKKKIMGTACFFFGVLLVFLRWPIFGLGFEIFGSVYLFGQFLPVIITKLLGLPFSFIFTKVPGLSTMLAKIASSDVLPGGPSI</sequence>
<evidence type="ECO:0000256" key="1">
    <source>
        <dbReference type="ARBA" id="ARBA00004653"/>
    </source>
</evidence>
<dbReference type="Proteomes" id="UP001141327">
    <property type="component" value="Unassembled WGS sequence"/>
</dbReference>
<feature type="transmembrane region" description="Helical" evidence="7">
    <location>
        <begin position="12"/>
        <end position="33"/>
    </location>
</feature>
<dbReference type="InterPro" id="IPR045176">
    <property type="entry name" value="Got1"/>
</dbReference>
<dbReference type="PANTHER" id="PTHR21493">
    <property type="entry name" value="CGI-141-RELATED/LIPASE CONTAINING PROTEIN"/>
    <property type="match status" value="1"/>
</dbReference>
<accession>A0ABQ8UVP5</accession>
<evidence type="ECO:0000313" key="8">
    <source>
        <dbReference type="EMBL" id="KAJ4463153.1"/>
    </source>
</evidence>
<evidence type="ECO:0000256" key="2">
    <source>
        <dbReference type="ARBA" id="ARBA00022692"/>
    </source>
</evidence>
<dbReference type="EMBL" id="JAPMOS010000001">
    <property type="protein sequence ID" value="KAJ4463153.1"/>
    <property type="molecule type" value="Genomic_DNA"/>
</dbReference>
<evidence type="ECO:0000256" key="4">
    <source>
        <dbReference type="ARBA" id="ARBA00023034"/>
    </source>
</evidence>
<gene>
    <name evidence="8" type="ORF">PAPYR_432</name>
</gene>
<keyword evidence="4" id="KW-0333">Golgi apparatus</keyword>
<comment type="caution">
    <text evidence="8">The sequence shown here is derived from an EMBL/GenBank/DDBJ whole genome shotgun (WGS) entry which is preliminary data.</text>
</comment>
<evidence type="ECO:0000256" key="6">
    <source>
        <dbReference type="ARBA" id="ARBA00025799"/>
    </source>
</evidence>
<dbReference type="Pfam" id="PF04178">
    <property type="entry name" value="Got1"/>
    <property type="match status" value="1"/>
</dbReference>
<organism evidence="8 9">
    <name type="scientific">Paratrimastix pyriformis</name>
    <dbReference type="NCBI Taxonomy" id="342808"/>
    <lineage>
        <taxon>Eukaryota</taxon>
        <taxon>Metamonada</taxon>
        <taxon>Preaxostyla</taxon>
        <taxon>Paratrimastigidae</taxon>
        <taxon>Paratrimastix</taxon>
    </lineage>
</organism>
<feature type="transmembrane region" description="Helical" evidence="7">
    <location>
        <begin position="39"/>
        <end position="58"/>
    </location>
</feature>
<evidence type="ECO:0000313" key="9">
    <source>
        <dbReference type="Proteomes" id="UP001141327"/>
    </source>
</evidence>
<comment type="similarity">
    <text evidence="6">Belongs to the GOT1 family.</text>
</comment>
<protein>
    <submittedName>
        <fullName evidence="8">Vesicle transport protein</fullName>
    </submittedName>
</protein>
<keyword evidence="5 7" id="KW-0472">Membrane</keyword>
<evidence type="ECO:0000256" key="5">
    <source>
        <dbReference type="ARBA" id="ARBA00023136"/>
    </source>
</evidence>
<dbReference type="InterPro" id="IPR007305">
    <property type="entry name" value="Vesicle_transpt_Got1/SFT2"/>
</dbReference>
<comment type="subcellular location">
    <subcellularLocation>
        <location evidence="1">Golgi apparatus membrane</location>
        <topology evidence="1">Multi-pass membrane protein</topology>
    </subcellularLocation>
</comment>
<keyword evidence="3 7" id="KW-1133">Transmembrane helix</keyword>
<proteinExistence type="inferred from homology"/>
<feature type="transmembrane region" description="Helical" evidence="7">
    <location>
        <begin position="96"/>
        <end position="119"/>
    </location>
</feature>
<evidence type="ECO:0000256" key="3">
    <source>
        <dbReference type="ARBA" id="ARBA00022989"/>
    </source>
</evidence>
<name>A0ABQ8UVP5_9EUKA</name>
<dbReference type="PANTHER" id="PTHR21493:SF9">
    <property type="entry name" value="GOLGI TRANSPORT PROTEIN 1-RELATED"/>
    <property type="match status" value="1"/>
</dbReference>
<reference evidence="8" key="1">
    <citation type="journal article" date="2022" name="bioRxiv">
        <title>Genomics of Preaxostyla Flagellates Illuminates Evolutionary Transitions and the Path Towards Mitochondrial Loss.</title>
        <authorList>
            <person name="Novak L.V.F."/>
            <person name="Treitli S.C."/>
            <person name="Pyrih J."/>
            <person name="Halakuc P."/>
            <person name="Pipaliya S.V."/>
            <person name="Vacek V."/>
            <person name="Brzon O."/>
            <person name="Soukal P."/>
            <person name="Eme L."/>
            <person name="Dacks J.B."/>
            <person name="Karnkowska A."/>
            <person name="Elias M."/>
            <person name="Hampl V."/>
        </authorList>
    </citation>
    <scope>NUCLEOTIDE SEQUENCE</scope>
    <source>
        <strain evidence="8">RCP-MX</strain>
    </source>
</reference>
<feature type="transmembrane region" description="Helical" evidence="7">
    <location>
        <begin position="70"/>
        <end position="90"/>
    </location>
</feature>